<keyword evidence="1 4" id="KW-0328">Glycosyltransferase</keyword>
<organism evidence="4 5">
    <name type="scientific">SAR324 cluster bacterium</name>
    <dbReference type="NCBI Taxonomy" id="2024889"/>
    <lineage>
        <taxon>Bacteria</taxon>
        <taxon>Deltaproteobacteria</taxon>
        <taxon>SAR324 cluster</taxon>
    </lineage>
</organism>
<evidence type="ECO:0000259" key="3">
    <source>
        <dbReference type="Pfam" id="PF00156"/>
    </source>
</evidence>
<dbReference type="InterPro" id="IPR029057">
    <property type="entry name" value="PRTase-like"/>
</dbReference>
<dbReference type="PANTHER" id="PTHR43363:SF1">
    <property type="entry name" value="HYPOXANTHINE-GUANINE PHOSPHORIBOSYLTRANSFERASE"/>
    <property type="match status" value="1"/>
</dbReference>
<dbReference type="CDD" id="cd06223">
    <property type="entry name" value="PRTases_typeI"/>
    <property type="match status" value="1"/>
</dbReference>
<name>A0A2D6YGJ8_9DELT</name>
<evidence type="ECO:0000313" key="4">
    <source>
        <dbReference type="EMBL" id="MAH62286.1"/>
    </source>
</evidence>
<dbReference type="EMBL" id="NZEX01000023">
    <property type="protein sequence ID" value="MAH62286.1"/>
    <property type="molecule type" value="Genomic_DNA"/>
</dbReference>
<evidence type="ECO:0000313" key="5">
    <source>
        <dbReference type="Proteomes" id="UP000226525"/>
    </source>
</evidence>
<dbReference type="Proteomes" id="UP000226525">
    <property type="component" value="Unassembled WGS sequence"/>
</dbReference>
<evidence type="ECO:0000256" key="2">
    <source>
        <dbReference type="ARBA" id="ARBA00022679"/>
    </source>
</evidence>
<dbReference type="SUPFAM" id="SSF53271">
    <property type="entry name" value="PRTase-like"/>
    <property type="match status" value="1"/>
</dbReference>
<feature type="domain" description="Phosphoribosyltransferase" evidence="3">
    <location>
        <begin position="12"/>
        <end position="160"/>
    </location>
</feature>
<proteinExistence type="predicted"/>
<dbReference type="PANTHER" id="PTHR43363">
    <property type="entry name" value="HYPOXANTHINE PHOSPHORIBOSYLTRANSFERASE"/>
    <property type="match status" value="1"/>
</dbReference>
<accession>A0A2D6YGJ8</accession>
<dbReference type="Gene3D" id="3.40.50.2020">
    <property type="match status" value="1"/>
</dbReference>
<protein>
    <submittedName>
        <fullName evidence="4">Phosphoribosyltransferase</fullName>
    </submittedName>
</protein>
<comment type="caution">
    <text evidence="4">The sequence shown here is derived from an EMBL/GenBank/DDBJ whole genome shotgun (WGS) entry which is preliminary data.</text>
</comment>
<dbReference type="Pfam" id="PF00156">
    <property type="entry name" value="Pribosyltran"/>
    <property type="match status" value="1"/>
</dbReference>
<dbReference type="InterPro" id="IPR000836">
    <property type="entry name" value="PRTase_dom"/>
</dbReference>
<dbReference type="GO" id="GO:0016757">
    <property type="term" value="F:glycosyltransferase activity"/>
    <property type="evidence" value="ECO:0007669"/>
    <property type="project" value="UniProtKB-KW"/>
</dbReference>
<reference evidence="5" key="1">
    <citation type="submission" date="2017-09" db="EMBL/GenBank/DDBJ databases">
        <title>The Reconstruction of 2,631 Draft Metagenome-Assembled Genomes from the Global Oceans.</title>
        <authorList>
            <person name="Tully B.J."/>
            <person name="Graham E.D."/>
            <person name="Heidelberg J.F."/>
        </authorList>
    </citation>
    <scope>NUCLEOTIDE SEQUENCE [LARGE SCALE GENOMIC DNA]</scope>
</reference>
<sequence>MTAKKQTDLYVSWDEYHKKIEELAIKVYQDGYDFSQIVCIAKGGLRVGDIFARLFDKPLAILSVESYRGDGVKNEQGSMTFSRDLAQTTPNLGNRVILVDDLADSGITLEKSLKWLNHFYGFYLDEVRTAVLWMKGVSQYKPNYYVDYLEGSPWIHQPMEKYESMSVTDLI</sequence>
<dbReference type="AlphaFoldDB" id="A0A2D6YGJ8"/>
<evidence type="ECO:0000256" key="1">
    <source>
        <dbReference type="ARBA" id="ARBA00022676"/>
    </source>
</evidence>
<gene>
    <name evidence="4" type="ORF">CMN54_02305</name>
</gene>
<keyword evidence="2 4" id="KW-0808">Transferase</keyword>